<dbReference type="Proteomes" id="UP000070544">
    <property type="component" value="Unassembled WGS sequence"/>
</dbReference>
<feature type="compositionally biased region" description="Acidic residues" evidence="1">
    <location>
        <begin position="10"/>
        <end position="25"/>
    </location>
</feature>
<dbReference type="Pfam" id="PF10300">
    <property type="entry name" value="Iml2-TPR_39"/>
    <property type="match status" value="2"/>
</dbReference>
<dbReference type="EMBL" id="KQ965784">
    <property type="protein sequence ID" value="KXS12829.1"/>
    <property type="molecule type" value="Genomic_DNA"/>
</dbReference>
<evidence type="ECO:0000313" key="2">
    <source>
        <dbReference type="EMBL" id="KXS12829.1"/>
    </source>
</evidence>
<dbReference type="InterPro" id="IPR019412">
    <property type="entry name" value="IML2/TPR_39"/>
</dbReference>
<dbReference type="GO" id="GO:0005741">
    <property type="term" value="C:mitochondrial outer membrane"/>
    <property type="evidence" value="ECO:0007669"/>
    <property type="project" value="TreeGrafter"/>
</dbReference>
<dbReference type="Gene3D" id="1.25.40.10">
    <property type="entry name" value="Tetratricopeptide repeat domain"/>
    <property type="match status" value="1"/>
</dbReference>
<proteinExistence type="predicted"/>
<feature type="compositionally biased region" description="Low complexity" evidence="1">
    <location>
        <begin position="310"/>
        <end position="321"/>
    </location>
</feature>
<evidence type="ECO:0000313" key="3">
    <source>
        <dbReference type="Proteomes" id="UP000070544"/>
    </source>
</evidence>
<dbReference type="InterPro" id="IPR011990">
    <property type="entry name" value="TPR-like_helical_dom_sf"/>
</dbReference>
<gene>
    <name evidence="2" type="ORF">M427DRAFT_157049</name>
</gene>
<dbReference type="PANTHER" id="PTHR31859:SF1">
    <property type="entry name" value="TETRATRICOPEPTIDE REPEAT PROTEIN 39C"/>
    <property type="match status" value="1"/>
</dbReference>
<dbReference type="GO" id="GO:0005829">
    <property type="term" value="C:cytosol"/>
    <property type="evidence" value="ECO:0007669"/>
    <property type="project" value="TreeGrafter"/>
</dbReference>
<dbReference type="OMA" id="NIARYPE"/>
<organism evidence="2 3">
    <name type="scientific">Gonapodya prolifera (strain JEL478)</name>
    <name type="common">Monoblepharis prolifera</name>
    <dbReference type="NCBI Taxonomy" id="1344416"/>
    <lineage>
        <taxon>Eukaryota</taxon>
        <taxon>Fungi</taxon>
        <taxon>Fungi incertae sedis</taxon>
        <taxon>Chytridiomycota</taxon>
        <taxon>Chytridiomycota incertae sedis</taxon>
        <taxon>Monoblepharidomycetes</taxon>
        <taxon>Monoblepharidales</taxon>
        <taxon>Gonapodyaceae</taxon>
        <taxon>Gonapodya</taxon>
    </lineage>
</organism>
<dbReference type="OrthoDB" id="43460at2759"/>
<feature type="region of interest" description="Disordered" evidence="1">
    <location>
        <begin position="308"/>
        <end position="353"/>
    </location>
</feature>
<feature type="region of interest" description="Disordered" evidence="1">
    <location>
        <begin position="1"/>
        <end position="51"/>
    </location>
</feature>
<name>A0A139A805_GONPJ</name>
<keyword evidence="3" id="KW-1185">Reference proteome</keyword>
<dbReference type="AlphaFoldDB" id="A0A139A805"/>
<sequence length="836" mass="92569">MAPASKNDNDDSGDEEDFVDAEEGSAQETDARPAKDEDVSDESAYDTALRSWPKDPAEAQALIRQLESSLDKDLHDVKHAVDLFLNSRFQEAEDFLRPKFGMNLYYTLGTSCLTFLKAALTWDPMDVAQASEALKTSIALSNRLRKRSNAISNVLSSVHNFVRPGEGLAFNEMTPLQKHAELVHAEAYLLKAILSLVTDSNLVAFVREGISIRNSYGVYRSAWSHVVNTPPENMDVHFNTGVLLGIGDFNVILSFLPPKILRLFEVIGFTGDQEFGLKCIEIGAGWDLPPRLLYGSYKKRKGSTRVVSVGSQSSAKGADSAGAEEEEGKTGSPVWNGRSLSQSPTSPKSKTKGKLTVLKGAIASAVKSSRSSPTSVSPTKVAIDEDANDFPISTPQQGIRSFLCGLSLAGFHGIVSQVIPIANGDPDLANFILERCLADYPNSTYHRLIHARHTSTYTGDPVNAAKNYQALLSTHMQWRTLQHLVCWDLAHLYAVMHEWDKAAELYGVLLKESRWSPATYAYAKGACLAMTGNSSEARELFYSVEGKMQRIAGKRIPLEKFVARKTRKFKMQKDALMLPALELFYMFGYFGIASSESILKTLSVINAEIAKLKLEAGPTLWTTIEQLGMDARILVHDTEDEDELSEELVSKDGKPTTPRENWWDDLVLLLFLRGVARRELSLPTRHFTKPVTPTTILTSAIPSTEFPPPKATPNTPSSVVLPASSTIPDALSDFATIVSVAHLIRWDHYVLPFARYELGNLYFFLGYYSRARTQFELSKVGGYAERDAKKRGWKTGKYGDGTKHSNDTWISLRLHNVVEKLDVAERVKGAIIAREM</sequence>
<reference evidence="2 3" key="1">
    <citation type="journal article" date="2015" name="Genome Biol. Evol.">
        <title>Phylogenomic analyses indicate that early fungi evolved digesting cell walls of algal ancestors of land plants.</title>
        <authorList>
            <person name="Chang Y."/>
            <person name="Wang S."/>
            <person name="Sekimoto S."/>
            <person name="Aerts A.L."/>
            <person name="Choi C."/>
            <person name="Clum A."/>
            <person name="LaButti K.M."/>
            <person name="Lindquist E.A."/>
            <person name="Yee Ngan C."/>
            <person name="Ohm R.A."/>
            <person name="Salamov A.A."/>
            <person name="Grigoriev I.V."/>
            <person name="Spatafora J.W."/>
            <person name="Berbee M.L."/>
        </authorList>
    </citation>
    <scope>NUCLEOTIDE SEQUENCE [LARGE SCALE GENOMIC DNA]</scope>
    <source>
        <strain evidence="2 3">JEL478</strain>
    </source>
</reference>
<accession>A0A139A805</accession>
<evidence type="ECO:0000256" key="1">
    <source>
        <dbReference type="SAM" id="MobiDB-lite"/>
    </source>
</evidence>
<dbReference type="SUPFAM" id="SSF48452">
    <property type="entry name" value="TPR-like"/>
    <property type="match status" value="1"/>
</dbReference>
<feature type="compositionally biased region" description="Low complexity" evidence="1">
    <location>
        <begin position="339"/>
        <end position="348"/>
    </location>
</feature>
<protein>
    <submittedName>
        <fullName evidence="2">Uncharacterized protein</fullName>
    </submittedName>
</protein>
<dbReference type="GO" id="GO:0005634">
    <property type="term" value="C:nucleus"/>
    <property type="evidence" value="ECO:0007669"/>
    <property type="project" value="TreeGrafter"/>
</dbReference>
<dbReference type="PANTHER" id="PTHR31859">
    <property type="entry name" value="TETRATRICOPEPTIDE REPEAT PROTEIN 39 FAMILY MEMBER"/>
    <property type="match status" value="1"/>
</dbReference>